<dbReference type="GO" id="GO:0071555">
    <property type="term" value="P:cell wall organization"/>
    <property type="evidence" value="ECO:0007669"/>
    <property type="project" value="InterPro"/>
</dbReference>
<dbReference type="Gene3D" id="3.30.565.10">
    <property type="entry name" value="Histidine kinase-like ATPase, C-terminal domain"/>
    <property type="match status" value="1"/>
</dbReference>
<name>A0A084GJU6_METID</name>
<evidence type="ECO:0000256" key="9">
    <source>
        <dbReference type="ARBA" id="ARBA00022777"/>
    </source>
</evidence>
<evidence type="ECO:0000256" key="7">
    <source>
        <dbReference type="ARBA" id="ARBA00022692"/>
    </source>
</evidence>
<evidence type="ECO:0000256" key="14">
    <source>
        <dbReference type="SAM" id="Phobius"/>
    </source>
</evidence>
<dbReference type="EMBL" id="JNVC02000019">
    <property type="protein sequence ID" value="KEZ47608.1"/>
    <property type="molecule type" value="Genomic_DNA"/>
</dbReference>
<dbReference type="InterPro" id="IPR005467">
    <property type="entry name" value="His_kinase_dom"/>
</dbReference>
<evidence type="ECO:0000256" key="6">
    <source>
        <dbReference type="ARBA" id="ARBA00022679"/>
    </source>
</evidence>
<keyword evidence="9 16" id="KW-0418">Kinase</keyword>
<feature type="transmembrane region" description="Helical" evidence="14">
    <location>
        <begin position="160"/>
        <end position="182"/>
    </location>
</feature>
<dbReference type="PANTHER" id="PTHR43065">
    <property type="entry name" value="SENSOR HISTIDINE KINASE"/>
    <property type="match status" value="1"/>
</dbReference>
<dbReference type="GO" id="GO:0005886">
    <property type="term" value="C:plasma membrane"/>
    <property type="evidence" value="ECO:0007669"/>
    <property type="project" value="UniProtKB-SubCell"/>
</dbReference>
<dbReference type="Pfam" id="PF02518">
    <property type="entry name" value="HATPase_c"/>
    <property type="match status" value="1"/>
</dbReference>
<sequence>MLAEKLMLHILIVLVPVLIYSVFFENRRMVTSPYFSGILYGAASFLCMIFSYYEYGLYWDLRYVPMVLAMLYGGPGAGLIAFGFILAARTYLGGDALWFGYLSASLSLIVPFLFSKRFRKYKPKKRVQLSIIISFWPTLIQLSILLAYLLASTMETGNELFIYVFILGFLQVLAIGVSSKVLEAGIERKMMKQEMIRTEKLTTIGELAASIAHEVRNPLTVVKGFLQLMGKNHKNDEQYMHLIMSELGRAESILTDYLNFAKPKLKQIEEFQLSELIKEVVQLLHPLAAKRGVRLSHQLKPGLYIETDRSQLKQALVNLQKNAIEATPAGGSVRVHLYSKNMSAFTVITDTGKGMNANQLSKIGTVFYTTKDDGTGLGTTVSIRIIETMKGRVAYKSEVGLGTEVTMILPLKYIKSK</sequence>
<reference evidence="16 17" key="1">
    <citation type="journal article" date="2005" name="Int. J. Syst. Evol. Microbiol.">
        <title>Bacillus cibi sp. nov., isolated from jeotgal, a traditional Korean fermented seafood.</title>
        <authorList>
            <person name="Yoon J.H."/>
            <person name="Lee C.H."/>
            <person name="Oh T.K."/>
        </authorList>
    </citation>
    <scope>NUCLEOTIDE SEQUENCE [LARGE SCALE GENOMIC DNA]</scope>
    <source>
        <strain evidence="16 17">DSM 16189</strain>
    </source>
</reference>
<dbReference type="AlphaFoldDB" id="A0A084GJU6"/>
<dbReference type="SMART" id="SM00387">
    <property type="entry name" value="HATPase_c"/>
    <property type="match status" value="1"/>
</dbReference>
<feature type="transmembrane region" description="Helical" evidence="14">
    <location>
        <begin position="127"/>
        <end position="148"/>
    </location>
</feature>
<feature type="transmembrane region" description="Helical" evidence="14">
    <location>
        <begin position="67"/>
        <end position="92"/>
    </location>
</feature>
<feature type="transmembrane region" description="Helical" evidence="14">
    <location>
        <begin position="98"/>
        <end position="115"/>
    </location>
</feature>
<dbReference type="InterPro" id="IPR003661">
    <property type="entry name" value="HisK_dim/P_dom"/>
</dbReference>
<dbReference type="InterPro" id="IPR004358">
    <property type="entry name" value="Sig_transdc_His_kin-like_C"/>
</dbReference>
<protein>
    <recommendedName>
        <fullName evidence="3">histidine kinase</fullName>
        <ecNumber evidence="3">2.7.13.3</ecNumber>
    </recommendedName>
</protein>
<evidence type="ECO:0000256" key="1">
    <source>
        <dbReference type="ARBA" id="ARBA00000085"/>
    </source>
</evidence>
<dbReference type="Gene3D" id="1.10.287.130">
    <property type="match status" value="1"/>
</dbReference>
<dbReference type="PROSITE" id="PS50109">
    <property type="entry name" value="HIS_KIN"/>
    <property type="match status" value="1"/>
</dbReference>
<dbReference type="SUPFAM" id="SSF55874">
    <property type="entry name" value="ATPase domain of HSP90 chaperone/DNA topoisomerase II/histidine kinase"/>
    <property type="match status" value="1"/>
</dbReference>
<dbReference type="GO" id="GO:0000155">
    <property type="term" value="F:phosphorelay sensor kinase activity"/>
    <property type="evidence" value="ECO:0007669"/>
    <property type="project" value="InterPro"/>
</dbReference>
<dbReference type="EC" id="2.7.13.3" evidence="3"/>
<evidence type="ECO:0000256" key="2">
    <source>
        <dbReference type="ARBA" id="ARBA00004651"/>
    </source>
</evidence>
<evidence type="ECO:0000313" key="17">
    <source>
        <dbReference type="Proteomes" id="UP000028549"/>
    </source>
</evidence>
<feature type="transmembrane region" description="Helical" evidence="14">
    <location>
        <begin position="35"/>
        <end position="55"/>
    </location>
</feature>
<dbReference type="InterPro" id="IPR036097">
    <property type="entry name" value="HisK_dim/P_sf"/>
</dbReference>
<dbReference type="SUPFAM" id="SSF47384">
    <property type="entry name" value="Homodimeric domain of signal transducing histidine kinase"/>
    <property type="match status" value="1"/>
</dbReference>
<proteinExistence type="predicted"/>
<keyword evidence="6" id="KW-0808">Transferase</keyword>
<feature type="domain" description="Histidine kinase" evidence="15">
    <location>
        <begin position="210"/>
        <end position="413"/>
    </location>
</feature>
<feature type="transmembrane region" description="Helical" evidence="14">
    <location>
        <begin position="7"/>
        <end position="23"/>
    </location>
</feature>
<dbReference type="InterPro" id="IPR036890">
    <property type="entry name" value="HATPase_C_sf"/>
</dbReference>
<keyword evidence="7 14" id="KW-0812">Transmembrane</keyword>
<dbReference type="InterPro" id="IPR011620">
    <property type="entry name" value="Sig_transdc_His_kinase_LytS_TM"/>
</dbReference>
<dbReference type="CDD" id="cd00082">
    <property type="entry name" value="HisKA"/>
    <property type="match status" value="1"/>
</dbReference>
<keyword evidence="13 14" id="KW-0472">Membrane</keyword>
<evidence type="ECO:0000256" key="11">
    <source>
        <dbReference type="ARBA" id="ARBA00022989"/>
    </source>
</evidence>
<dbReference type="GO" id="GO:0005524">
    <property type="term" value="F:ATP binding"/>
    <property type="evidence" value="ECO:0007669"/>
    <property type="project" value="UniProtKB-KW"/>
</dbReference>
<evidence type="ECO:0000256" key="5">
    <source>
        <dbReference type="ARBA" id="ARBA00022553"/>
    </source>
</evidence>
<keyword evidence="17" id="KW-1185">Reference proteome</keyword>
<evidence type="ECO:0000256" key="4">
    <source>
        <dbReference type="ARBA" id="ARBA00022475"/>
    </source>
</evidence>
<keyword evidence="4" id="KW-1003">Cell membrane</keyword>
<dbReference type="PANTHER" id="PTHR43065:SF46">
    <property type="entry name" value="C4-DICARBOXYLATE TRANSPORT SENSOR PROTEIN DCTB"/>
    <property type="match status" value="1"/>
</dbReference>
<comment type="caution">
    <text evidence="16">The sequence shown here is derived from an EMBL/GenBank/DDBJ whole genome shotgun (WGS) entry which is preliminary data.</text>
</comment>
<comment type="catalytic activity">
    <reaction evidence="1">
        <text>ATP + protein L-histidine = ADP + protein N-phospho-L-histidine.</text>
        <dbReference type="EC" id="2.7.13.3"/>
    </reaction>
</comment>
<evidence type="ECO:0000256" key="13">
    <source>
        <dbReference type="ARBA" id="ARBA00023136"/>
    </source>
</evidence>
<evidence type="ECO:0000256" key="12">
    <source>
        <dbReference type="ARBA" id="ARBA00023012"/>
    </source>
</evidence>
<keyword evidence="10" id="KW-0067">ATP-binding</keyword>
<dbReference type="Pfam" id="PF07694">
    <property type="entry name" value="5TM-5TMR_LYT"/>
    <property type="match status" value="1"/>
</dbReference>
<keyword evidence="8" id="KW-0547">Nucleotide-binding</keyword>
<dbReference type="RefSeq" id="WP_029567154.1">
    <property type="nucleotide sequence ID" value="NZ_JNVC02000019.1"/>
</dbReference>
<dbReference type="SMART" id="SM00388">
    <property type="entry name" value="HisKA"/>
    <property type="match status" value="1"/>
</dbReference>
<dbReference type="STRING" id="246786.GS18_0219720"/>
<gene>
    <name evidence="16" type="ORF">GS18_0219720</name>
</gene>
<evidence type="ECO:0000259" key="15">
    <source>
        <dbReference type="PROSITE" id="PS50109"/>
    </source>
</evidence>
<evidence type="ECO:0000313" key="16">
    <source>
        <dbReference type="EMBL" id="KEZ47608.1"/>
    </source>
</evidence>
<keyword evidence="5" id="KW-0597">Phosphoprotein</keyword>
<keyword evidence="11 14" id="KW-1133">Transmembrane helix</keyword>
<dbReference type="PRINTS" id="PR00344">
    <property type="entry name" value="BCTRLSENSOR"/>
</dbReference>
<dbReference type="OrthoDB" id="9815750at2"/>
<evidence type="ECO:0000256" key="3">
    <source>
        <dbReference type="ARBA" id="ARBA00012438"/>
    </source>
</evidence>
<evidence type="ECO:0000256" key="8">
    <source>
        <dbReference type="ARBA" id="ARBA00022741"/>
    </source>
</evidence>
<dbReference type="InterPro" id="IPR003594">
    <property type="entry name" value="HATPase_dom"/>
</dbReference>
<dbReference type="Pfam" id="PF00512">
    <property type="entry name" value="HisKA"/>
    <property type="match status" value="1"/>
</dbReference>
<keyword evidence="12" id="KW-0902">Two-component regulatory system</keyword>
<accession>A0A084GJU6</accession>
<dbReference type="Proteomes" id="UP000028549">
    <property type="component" value="Unassembled WGS sequence"/>
</dbReference>
<organism evidence="16 17">
    <name type="scientific">Metabacillus indicus</name>
    <name type="common">Bacillus indicus</name>
    <dbReference type="NCBI Taxonomy" id="246786"/>
    <lineage>
        <taxon>Bacteria</taxon>
        <taxon>Bacillati</taxon>
        <taxon>Bacillota</taxon>
        <taxon>Bacilli</taxon>
        <taxon>Bacillales</taxon>
        <taxon>Bacillaceae</taxon>
        <taxon>Metabacillus</taxon>
    </lineage>
</organism>
<comment type="subcellular location">
    <subcellularLocation>
        <location evidence="2">Cell membrane</location>
        <topology evidence="2">Multi-pass membrane protein</topology>
    </subcellularLocation>
</comment>
<evidence type="ECO:0000256" key="10">
    <source>
        <dbReference type="ARBA" id="ARBA00022840"/>
    </source>
</evidence>